<proteinExistence type="predicted"/>
<dbReference type="PANTHER" id="PTHR39426:SF1">
    <property type="entry name" value="HOMOLOGY TO DEATH-ON-CURING PROTEIN OF PHAGE P1"/>
    <property type="match status" value="1"/>
</dbReference>
<dbReference type="InterPro" id="IPR003812">
    <property type="entry name" value="Fido"/>
</dbReference>
<dbReference type="AlphaFoldDB" id="A0A1W1HI54"/>
<dbReference type="STRING" id="1246637.MTBBW1_60003"/>
<dbReference type="EMBL" id="FWEV01000303">
    <property type="protein sequence ID" value="SLM32103.1"/>
    <property type="molecule type" value="Genomic_DNA"/>
</dbReference>
<evidence type="ECO:0000313" key="3">
    <source>
        <dbReference type="Proteomes" id="UP000191931"/>
    </source>
</evidence>
<dbReference type="PROSITE" id="PS51459">
    <property type="entry name" value="FIDO"/>
    <property type="match status" value="1"/>
</dbReference>
<sequence>MMRYLSLKEIFTIHNSIISSSGGASGIRNLASLKASLGQPHQTFDGNDFYLDLISKASILCYSIVMNHPFVDGNKRVGHAVMEIFLMLNDFEIEASVDEQEKIMLRLAEGSIHREEFEVWLRANIKKIT</sequence>
<dbReference type="InterPro" id="IPR053737">
    <property type="entry name" value="Type_II_TA_Toxin"/>
</dbReference>
<evidence type="ECO:0000313" key="2">
    <source>
        <dbReference type="EMBL" id="SLM32103.1"/>
    </source>
</evidence>
<accession>A0A1W1HI54</accession>
<dbReference type="SUPFAM" id="SSF140931">
    <property type="entry name" value="Fic-like"/>
    <property type="match status" value="1"/>
</dbReference>
<dbReference type="PANTHER" id="PTHR39426">
    <property type="entry name" value="HOMOLOGY TO DEATH-ON-CURING PROTEIN OF PHAGE P1"/>
    <property type="match status" value="1"/>
</dbReference>
<reference evidence="2 3" key="1">
    <citation type="submission" date="2017-03" db="EMBL/GenBank/DDBJ databases">
        <authorList>
            <person name="Afonso C.L."/>
            <person name="Miller P.J."/>
            <person name="Scott M.A."/>
            <person name="Spackman E."/>
            <person name="Goraichik I."/>
            <person name="Dimitrov K.M."/>
            <person name="Suarez D.L."/>
            <person name="Swayne D.E."/>
        </authorList>
    </citation>
    <scope>NUCLEOTIDE SEQUENCE [LARGE SCALE GENOMIC DNA]</scope>
    <source>
        <strain evidence="2">PRJEB14757</strain>
    </source>
</reference>
<organism evidence="2 3">
    <name type="scientific">Desulfamplus magnetovallimortis</name>
    <dbReference type="NCBI Taxonomy" id="1246637"/>
    <lineage>
        <taxon>Bacteria</taxon>
        <taxon>Pseudomonadati</taxon>
        <taxon>Thermodesulfobacteriota</taxon>
        <taxon>Desulfobacteria</taxon>
        <taxon>Desulfobacterales</taxon>
        <taxon>Desulfobacteraceae</taxon>
        <taxon>Desulfamplus</taxon>
    </lineage>
</organism>
<dbReference type="PIRSF" id="PIRSF018297">
    <property type="entry name" value="Doc"/>
    <property type="match status" value="1"/>
</dbReference>
<dbReference type="NCBIfam" id="TIGR01550">
    <property type="entry name" value="DOC_P1"/>
    <property type="match status" value="1"/>
</dbReference>
<dbReference type="Gene3D" id="1.20.120.1870">
    <property type="entry name" value="Fic/DOC protein, Fido domain"/>
    <property type="match status" value="1"/>
</dbReference>
<feature type="domain" description="Fido" evidence="1">
    <location>
        <begin position="5"/>
        <end position="123"/>
    </location>
</feature>
<name>A0A1W1HI54_9BACT</name>
<dbReference type="Proteomes" id="UP000191931">
    <property type="component" value="Unassembled WGS sequence"/>
</dbReference>
<gene>
    <name evidence="2" type="ORF">MTBBW1_60003</name>
</gene>
<dbReference type="InterPro" id="IPR006440">
    <property type="entry name" value="Doc"/>
</dbReference>
<protein>
    <recommendedName>
        <fullName evidence="1">Fido domain-containing protein</fullName>
    </recommendedName>
</protein>
<dbReference type="Pfam" id="PF02661">
    <property type="entry name" value="Fic"/>
    <property type="match status" value="1"/>
</dbReference>
<dbReference type="RefSeq" id="WP_186441015.1">
    <property type="nucleotide sequence ID" value="NZ_LT828540.1"/>
</dbReference>
<dbReference type="GO" id="GO:0016301">
    <property type="term" value="F:kinase activity"/>
    <property type="evidence" value="ECO:0007669"/>
    <property type="project" value="InterPro"/>
</dbReference>
<keyword evidence="3" id="KW-1185">Reference proteome</keyword>
<dbReference type="InterPro" id="IPR036597">
    <property type="entry name" value="Fido-like_dom_sf"/>
</dbReference>
<evidence type="ECO:0000259" key="1">
    <source>
        <dbReference type="PROSITE" id="PS51459"/>
    </source>
</evidence>